<gene>
    <name evidence="1" type="ORF">CCHR01_10510</name>
</gene>
<keyword evidence="2" id="KW-1185">Reference proteome</keyword>
<dbReference type="EMBL" id="JAQOWY010000221">
    <property type="protein sequence ID" value="KAK1846878.1"/>
    <property type="molecule type" value="Genomic_DNA"/>
</dbReference>
<reference evidence="1" key="1">
    <citation type="submission" date="2023-01" db="EMBL/GenBank/DDBJ databases">
        <title>Colletotrichum chrysophilum M932 genome sequence.</title>
        <authorList>
            <person name="Baroncelli R."/>
        </authorList>
    </citation>
    <scope>NUCLEOTIDE SEQUENCE</scope>
    <source>
        <strain evidence="1">M932</strain>
    </source>
</reference>
<evidence type="ECO:0000313" key="2">
    <source>
        <dbReference type="Proteomes" id="UP001243330"/>
    </source>
</evidence>
<dbReference type="AlphaFoldDB" id="A0AAD9AEU7"/>
<accession>A0AAD9AEU7</accession>
<organism evidence="1 2">
    <name type="scientific">Colletotrichum chrysophilum</name>
    <dbReference type="NCBI Taxonomy" id="1836956"/>
    <lineage>
        <taxon>Eukaryota</taxon>
        <taxon>Fungi</taxon>
        <taxon>Dikarya</taxon>
        <taxon>Ascomycota</taxon>
        <taxon>Pezizomycotina</taxon>
        <taxon>Sordariomycetes</taxon>
        <taxon>Hypocreomycetidae</taxon>
        <taxon>Glomerellales</taxon>
        <taxon>Glomerellaceae</taxon>
        <taxon>Colletotrichum</taxon>
        <taxon>Colletotrichum gloeosporioides species complex</taxon>
    </lineage>
</organism>
<name>A0AAD9AEU7_9PEZI</name>
<dbReference type="Proteomes" id="UP001243330">
    <property type="component" value="Unassembled WGS sequence"/>
</dbReference>
<protein>
    <submittedName>
        <fullName evidence="1">Glycosylhydrolase family 18-9</fullName>
    </submittedName>
</protein>
<comment type="caution">
    <text evidence="1">The sequence shown here is derived from an EMBL/GenBank/DDBJ whole genome shotgun (WGS) entry which is preliminary data.</text>
</comment>
<proteinExistence type="predicted"/>
<evidence type="ECO:0000313" key="1">
    <source>
        <dbReference type="EMBL" id="KAK1846878.1"/>
    </source>
</evidence>
<sequence>MHNDEWLRTINGRIHVGIRSVQVFHGYRRCSRDKAVWHPGAEDELLISTVIESDDDFYRRFKQWGERIFNNDCMRLRTLQLLFSVSTDLNLSVSYTCGRDLLLFP</sequence>